<dbReference type="Proteomes" id="UP001281614">
    <property type="component" value="Unassembled WGS sequence"/>
</dbReference>
<keyword evidence="2" id="KW-0521">NADP</keyword>
<proteinExistence type="inferred from homology"/>
<name>A0AAD9YB29_COLKA</name>
<organism evidence="4 5">
    <name type="scientific">Colletotrichum kahawae</name>
    <name type="common">Coffee berry disease fungus</name>
    <dbReference type="NCBI Taxonomy" id="34407"/>
    <lineage>
        <taxon>Eukaryota</taxon>
        <taxon>Fungi</taxon>
        <taxon>Dikarya</taxon>
        <taxon>Ascomycota</taxon>
        <taxon>Pezizomycotina</taxon>
        <taxon>Sordariomycetes</taxon>
        <taxon>Hypocreomycetidae</taxon>
        <taxon>Glomerellales</taxon>
        <taxon>Glomerellaceae</taxon>
        <taxon>Colletotrichum</taxon>
        <taxon>Colletotrichum gloeosporioides species complex</taxon>
    </lineage>
</organism>
<evidence type="ECO:0000256" key="1">
    <source>
        <dbReference type="ARBA" id="ARBA00006484"/>
    </source>
</evidence>
<evidence type="ECO:0000313" key="5">
    <source>
        <dbReference type="Proteomes" id="UP001281614"/>
    </source>
</evidence>
<dbReference type="AlphaFoldDB" id="A0AAD9YB29"/>
<sequence>MDLNLIMSESNTTSQPWSLAGKTAVITGGSRGIGRGIAIHFARKGIANIAITYVSNKAAAEETLKACRELGAQRTCMIQANMVEHDVGQRVINEALSGLEAKTIDILVNNAILGNADRPKAVTETTPEGFAEMMHANVFSPVSLTVAFMPHAPAYGGRVINISSIAGKQGNRDPIMTYGASKAALESFTRSFAEQYSAQKGMTFNSVSVGPTATHAFENAKNTFPADFLDQQVRDITAAARIGEPEDIAYVVGFLASEEGRWVNGAAVSANGGHKSVLAAFG</sequence>
<comment type="caution">
    <text evidence="4">The sequence shown here is derived from an EMBL/GenBank/DDBJ whole genome shotgun (WGS) entry which is preliminary data.</text>
</comment>
<dbReference type="SUPFAM" id="SSF51735">
    <property type="entry name" value="NAD(P)-binding Rossmann-fold domains"/>
    <property type="match status" value="1"/>
</dbReference>
<comment type="similarity">
    <text evidence="1">Belongs to the short-chain dehydrogenases/reductases (SDR) family.</text>
</comment>
<protein>
    <submittedName>
        <fullName evidence="4">Short chain oxidoreductase</fullName>
    </submittedName>
</protein>
<dbReference type="InterPro" id="IPR036291">
    <property type="entry name" value="NAD(P)-bd_dom_sf"/>
</dbReference>
<dbReference type="PANTHER" id="PTHR48107:SF16">
    <property type="entry name" value="NADPH-DEPENDENT ALDEHYDE REDUCTASE 1, CHLOROPLASTIC"/>
    <property type="match status" value="1"/>
</dbReference>
<dbReference type="InterPro" id="IPR020904">
    <property type="entry name" value="Sc_DH/Rdtase_CS"/>
</dbReference>
<evidence type="ECO:0000256" key="2">
    <source>
        <dbReference type="ARBA" id="ARBA00022857"/>
    </source>
</evidence>
<dbReference type="PANTHER" id="PTHR48107">
    <property type="entry name" value="NADPH-DEPENDENT ALDEHYDE REDUCTASE-LIKE PROTEIN, CHLOROPLASTIC-RELATED"/>
    <property type="match status" value="1"/>
</dbReference>
<gene>
    <name evidence="4" type="ORF">CKAH01_17701</name>
</gene>
<reference evidence="4" key="1">
    <citation type="submission" date="2023-02" db="EMBL/GenBank/DDBJ databases">
        <title>Colletotrichum kahawae CIFC_Que2 genome sequencing and assembly.</title>
        <authorList>
            <person name="Baroncelli R."/>
        </authorList>
    </citation>
    <scope>NUCLEOTIDE SEQUENCE</scope>
    <source>
        <strain evidence="4">CIFC_Que2</strain>
    </source>
</reference>
<keyword evidence="3" id="KW-0560">Oxidoreductase</keyword>
<accession>A0AAD9YB29</accession>
<dbReference type="InterPro" id="IPR002347">
    <property type="entry name" value="SDR_fam"/>
</dbReference>
<dbReference type="GO" id="GO:0016614">
    <property type="term" value="F:oxidoreductase activity, acting on CH-OH group of donors"/>
    <property type="evidence" value="ECO:0007669"/>
    <property type="project" value="UniProtKB-ARBA"/>
</dbReference>
<evidence type="ECO:0000256" key="3">
    <source>
        <dbReference type="ARBA" id="ARBA00023002"/>
    </source>
</evidence>
<dbReference type="PRINTS" id="PR00080">
    <property type="entry name" value="SDRFAMILY"/>
</dbReference>
<dbReference type="Pfam" id="PF13561">
    <property type="entry name" value="adh_short_C2"/>
    <property type="match status" value="1"/>
</dbReference>
<keyword evidence="5" id="KW-1185">Reference proteome</keyword>
<dbReference type="EMBL" id="VYYT01000250">
    <property type="protein sequence ID" value="KAK2752491.1"/>
    <property type="molecule type" value="Genomic_DNA"/>
</dbReference>
<dbReference type="Gene3D" id="3.40.50.720">
    <property type="entry name" value="NAD(P)-binding Rossmann-like Domain"/>
    <property type="match status" value="1"/>
</dbReference>
<dbReference type="PRINTS" id="PR00081">
    <property type="entry name" value="GDHRDH"/>
</dbReference>
<evidence type="ECO:0000313" key="4">
    <source>
        <dbReference type="EMBL" id="KAK2752491.1"/>
    </source>
</evidence>
<dbReference type="PROSITE" id="PS00061">
    <property type="entry name" value="ADH_SHORT"/>
    <property type="match status" value="1"/>
</dbReference>
<dbReference type="CDD" id="cd05233">
    <property type="entry name" value="SDR_c"/>
    <property type="match status" value="1"/>
</dbReference>